<accession>A0A6I0ERH0</accession>
<dbReference type="EMBL" id="WBXO01000007">
    <property type="protein sequence ID" value="KAB2952156.1"/>
    <property type="molecule type" value="Genomic_DNA"/>
</dbReference>
<keyword evidence="2" id="KW-1185">Reference proteome</keyword>
<name>A0A6I0ERH0_9FIRM</name>
<sequence>MNSIKNEVKSILDLTPEEWKKILPAIRNIRGTKEIVIEWIEDENGSIILGPRIKDDSGEKGIVVPFKKRSNGRS</sequence>
<comment type="caution">
    <text evidence="1">The sequence shown here is derived from an EMBL/GenBank/DDBJ whole genome shotgun (WGS) entry which is preliminary data.</text>
</comment>
<dbReference type="OrthoDB" id="9775296at2"/>
<protein>
    <submittedName>
        <fullName evidence="1">Uncharacterized protein</fullName>
    </submittedName>
</protein>
<reference evidence="1 2" key="1">
    <citation type="submission" date="2019-10" db="EMBL/GenBank/DDBJ databases">
        <title>Whole-genome sequence of the extremophile Heliorestis acidaminivorans DSM 24790.</title>
        <authorList>
            <person name="Kyndt J.A."/>
            <person name="Meyer T.E."/>
        </authorList>
    </citation>
    <scope>NUCLEOTIDE SEQUENCE [LARGE SCALE GENOMIC DNA]</scope>
    <source>
        <strain evidence="1 2">DSM 24790</strain>
    </source>
</reference>
<organism evidence="1 2">
    <name type="scientific">Heliorestis acidaminivorans</name>
    <dbReference type="NCBI Taxonomy" id="553427"/>
    <lineage>
        <taxon>Bacteria</taxon>
        <taxon>Bacillati</taxon>
        <taxon>Bacillota</taxon>
        <taxon>Clostridia</taxon>
        <taxon>Eubacteriales</taxon>
        <taxon>Heliobacteriaceae</taxon>
        <taxon>Heliorestis</taxon>
    </lineage>
</organism>
<evidence type="ECO:0000313" key="2">
    <source>
        <dbReference type="Proteomes" id="UP000468766"/>
    </source>
</evidence>
<dbReference type="Proteomes" id="UP000468766">
    <property type="component" value="Unassembled WGS sequence"/>
</dbReference>
<gene>
    <name evidence="1" type="ORF">F9B85_10105</name>
</gene>
<evidence type="ECO:0000313" key="1">
    <source>
        <dbReference type="EMBL" id="KAB2952156.1"/>
    </source>
</evidence>
<dbReference type="RefSeq" id="WP_151620521.1">
    <property type="nucleotide sequence ID" value="NZ_WBXO01000007.1"/>
</dbReference>
<proteinExistence type="predicted"/>
<dbReference type="AlphaFoldDB" id="A0A6I0ERH0"/>